<comment type="caution">
    <text evidence="2">The sequence shown here is derived from an EMBL/GenBank/DDBJ whole genome shotgun (WGS) entry which is preliminary data.</text>
</comment>
<accession>A0A5B7IX74</accession>
<keyword evidence="3" id="KW-1185">Reference proteome</keyword>
<evidence type="ECO:0000313" key="3">
    <source>
        <dbReference type="Proteomes" id="UP000324222"/>
    </source>
</evidence>
<proteinExistence type="predicted"/>
<gene>
    <name evidence="2" type="ORF">E2C01_084085</name>
</gene>
<feature type="region of interest" description="Disordered" evidence="1">
    <location>
        <begin position="1"/>
        <end position="77"/>
    </location>
</feature>
<organism evidence="2 3">
    <name type="scientific">Portunus trituberculatus</name>
    <name type="common">Swimming crab</name>
    <name type="synonym">Neptunus trituberculatus</name>
    <dbReference type="NCBI Taxonomy" id="210409"/>
    <lineage>
        <taxon>Eukaryota</taxon>
        <taxon>Metazoa</taxon>
        <taxon>Ecdysozoa</taxon>
        <taxon>Arthropoda</taxon>
        <taxon>Crustacea</taxon>
        <taxon>Multicrustacea</taxon>
        <taxon>Malacostraca</taxon>
        <taxon>Eumalacostraca</taxon>
        <taxon>Eucarida</taxon>
        <taxon>Decapoda</taxon>
        <taxon>Pleocyemata</taxon>
        <taxon>Brachyura</taxon>
        <taxon>Eubrachyura</taxon>
        <taxon>Portunoidea</taxon>
        <taxon>Portunidae</taxon>
        <taxon>Portuninae</taxon>
        <taxon>Portunus</taxon>
    </lineage>
</organism>
<dbReference type="EMBL" id="VSRR010080067">
    <property type="protein sequence ID" value="MPC89150.1"/>
    <property type="molecule type" value="Genomic_DNA"/>
</dbReference>
<dbReference type="AlphaFoldDB" id="A0A5B7IX74"/>
<evidence type="ECO:0000256" key="1">
    <source>
        <dbReference type="SAM" id="MobiDB-lite"/>
    </source>
</evidence>
<protein>
    <submittedName>
        <fullName evidence="2">Uncharacterized protein</fullName>
    </submittedName>
</protein>
<dbReference type="Proteomes" id="UP000324222">
    <property type="component" value="Unassembled WGS sequence"/>
</dbReference>
<sequence length="77" mass="8360">MFSCRRPARSHCHTHTGRSPTCSDSGGGTCQDSGTRPRPRRRCRHAPVSDRAGKSSAPPRPTPDTRPHTHRCSPGMG</sequence>
<reference evidence="2" key="1">
    <citation type="submission" date="2019-05" db="EMBL/GenBank/DDBJ databases">
        <title>Another draft genome of Portunus trituberculatus and its Hox gene families provides insights of decapod evolution.</title>
        <authorList>
            <person name="Jeong J.-H."/>
            <person name="Song I."/>
            <person name="Kim S."/>
            <person name="Choi T."/>
            <person name="Kim D."/>
            <person name="Ryu S."/>
            <person name="Kim W."/>
        </authorList>
    </citation>
    <scope>NUCLEOTIDE SEQUENCE [LARGE SCALE GENOMIC DNA]</scope>
    <source>
        <tissue evidence="2">Muscle</tissue>
    </source>
</reference>
<feature type="compositionally biased region" description="Polar residues" evidence="1">
    <location>
        <begin position="17"/>
        <end position="34"/>
    </location>
</feature>
<name>A0A5B7IX74_PORTR</name>
<evidence type="ECO:0000313" key="2">
    <source>
        <dbReference type="EMBL" id="MPC89150.1"/>
    </source>
</evidence>
<feature type="compositionally biased region" description="Basic residues" evidence="1">
    <location>
        <begin position="1"/>
        <end position="16"/>
    </location>
</feature>